<name>A0A9D1U9C8_9BACT</name>
<dbReference type="EC" id="4.1.1.19" evidence="5 13"/>
<keyword evidence="10" id="KW-0745">Spermidine biosynthesis</keyword>
<dbReference type="SUPFAM" id="SSF50621">
    <property type="entry name" value="Alanine racemase C-terminal domain-like"/>
    <property type="match status" value="1"/>
</dbReference>
<dbReference type="Gene3D" id="3.20.20.10">
    <property type="entry name" value="Alanine racemase"/>
    <property type="match status" value="1"/>
</dbReference>
<evidence type="ECO:0000256" key="2">
    <source>
        <dbReference type="ARBA" id="ARBA00001946"/>
    </source>
</evidence>
<dbReference type="PANTHER" id="PTHR43295">
    <property type="entry name" value="ARGININE DECARBOXYLASE"/>
    <property type="match status" value="1"/>
</dbReference>
<feature type="domain" description="Arginine decarboxylase helical bundle" evidence="17">
    <location>
        <begin position="376"/>
        <end position="455"/>
    </location>
</feature>
<comment type="function">
    <text evidence="3">Catalyzes the biosynthesis of agmatine from arginine.</text>
</comment>
<dbReference type="Gene3D" id="1.10.287.3440">
    <property type="match status" value="1"/>
</dbReference>
<dbReference type="Pfam" id="PF17944">
    <property type="entry name" value="Arg_decarbox_C"/>
    <property type="match status" value="1"/>
</dbReference>
<keyword evidence="6" id="KW-0479">Metal-binding</keyword>
<dbReference type="AlphaFoldDB" id="A0A9D1U9C8"/>
<dbReference type="EMBL" id="DXGI01000100">
    <property type="protein sequence ID" value="HIW78045.1"/>
    <property type="molecule type" value="Genomic_DNA"/>
</dbReference>
<keyword evidence="12 19" id="KW-0456">Lyase</keyword>
<proteinExistence type="inferred from homology"/>
<dbReference type="PIRSF" id="PIRSF001336">
    <property type="entry name" value="Arg_decrbxlase"/>
    <property type="match status" value="1"/>
</dbReference>
<evidence type="ECO:0000256" key="14">
    <source>
        <dbReference type="PIRSR" id="PIRSR001336-50"/>
    </source>
</evidence>
<dbReference type="PRINTS" id="PR01180">
    <property type="entry name" value="ARGDCRBXLASE"/>
</dbReference>
<dbReference type="InterPro" id="IPR040634">
    <property type="entry name" value="Arg_decarb_HB"/>
</dbReference>
<evidence type="ECO:0000256" key="3">
    <source>
        <dbReference type="ARBA" id="ARBA00002257"/>
    </source>
</evidence>
<evidence type="ECO:0000256" key="13">
    <source>
        <dbReference type="NCBIfam" id="TIGR01273"/>
    </source>
</evidence>
<evidence type="ECO:0000256" key="12">
    <source>
        <dbReference type="ARBA" id="ARBA00023239"/>
    </source>
</evidence>
<keyword evidence="7" id="KW-0210">Decarboxylase</keyword>
<dbReference type="InterPro" id="IPR002985">
    <property type="entry name" value="Arg_decrbxlase"/>
</dbReference>
<evidence type="ECO:0000256" key="10">
    <source>
        <dbReference type="ARBA" id="ARBA00023066"/>
    </source>
</evidence>
<evidence type="ECO:0000256" key="11">
    <source>
        <dbReference type="ARBA" id="ARBA00023115"/>
    </source>
</evidence>
<evidence type="ECO:0000313" key="20">
    <source>
        <dbReference type="Proteomes" id="UP000824264"/>
    </source>
</evidence>
<dbReference type="Pfam" id="PF02784">
    <property type="entry name" value="Orn_Arg_deC_N"/>
    <property type="match status" value="1"/>
</dbReference>
<evidence type="ECO:0000256" key="8">
    <source>
        <dbReference type="ARBA" id="ARBA00022842"/>
    </source>
</evidence>
<evidence type="ECO:0000259" key="17">
    <source>
        <dbReference type="Pfam" id="PF17810"/>
    </source>
</evidence>
<evidence type="ECO:0000313" key="19">
    <source>
        <dbReference type="EMBL" id="HIW78045.1"/>
    </source>
</evidence>
<dbReference type="CDD" id="cd06830">
    <property type="entry name" value="PLPDE_III_ADC"/>
    <property type="match status" value="1"/>
</dbReference>
<reference evidence="19" key="2">
    <citation type="submission" date="2021-04" db="EMBL/GenBank/DDBJ databases">
        <authorList>
            <person name="Gilroy R."/>
        </authorList>
    </citation>
    <scope>NUCLEOTIDE SEQUENCE</scope>
    <source>
        <strain evidence="19">ChiSxjej5B17-1746</strain>
    </source>
</reference>
<feature type="domain" description="Arginine decarboxylase C-terminal helical" evidence="18">
    <location>
        <begin position="585"/>
        <end position="638"/>
    </location>
</feature>
<evidence type="ECO:0000259" key="16">
    <source>
        <dbReference type="Pfam" id="PF02784"/>
    </source>
</evidence>
<organism evidence="19 20">
    <name type="scientific">Candidatus Bilophila faecipullorum</name>
    <dbReference type="NCBI Taxonomy" id="2838482"/>
    <lineage>
        <taxon>Bacteria</taxon>
        <taxon>Pseudomonadati</taxon>
        <taxon>Thermodesulfobacteriota</taxon>
        <taxon>Desulfovibrionia</taxon>
        <taxon>Desulfovibrionales</taxon>
        <taxon>Desulfovibrionaceae</taxon>
        <taxon>Bilophila</taxon>
    </lineage>
</organism>
<feature type="active site" description="Proton donor" evidence="15">
    <location>
        <position position="507"/>
    </location>
</feature>
<evidence type="ECO:0000256" key="15">
    <source>
        <dbReference type="PIRSR" id="PIRSR600183-50"/>
    </source>
</evidence>
<dbReference type="Gene3D" id="2.40.37.10">
    <property type="entry name" value="Lyase, Ornithine Decarboxylase, Chain A, domain 1"/>
    <property type="match status" value="1"/>
</dbReference>
<dbReference type="InterPro" id="IPR041128">
    <property type="entry name" value="Arg_decarbox_C"/>
</dbReference>
<keyword evidence="9 14" id="KW-0663">Pyridoxal phosphate</keyword>
<keyword evidence="11" id="KW-0620">Polyamine biosynthesis</keyword>
<comment type="caution">
    <text evidence="19">The sequence shown here is derived from an EMBL/GenBank/DDBJ whole genome shotgun (WGS) entry which is preliminary data.</text>
</comment>
<dbReference type="InterPro" id="IPR029066">
    <property type="entry name" value="PLP-binding_barrel"/>
</dbReference>
<comment type="cofactor">
    <cofactor evidence="2">
        <name>Mg(2+)</name>
        <dbReference type="ChEBI" id="CHEBI:18420"/>
    </cofactor>
</comment>
<sequence>MATKRTLQQWSVEDSTELYGIRNWGAGYFGVSPKGDVVIYPSGNNKGVAVSVPEIIGGMRERGYDMPVLLRIENILDSQITLLHESFRKAISSLGYKGEYRGVFPIKVNQQQHTVEKIAQFGSRFHHGLEVGSKAELISAISQLKDEEACLICNGYKDEEFIDLGLSAVRMGFKCIFVLEMPGELELILERSEVLGVSPLLGVRVKLITKGSGHWAGSCGERSAFGLTTAQVMDIVDTLKERDMLDCLRLLHYHLGSQVPNIRDIRTAVMESTRVYAGLVQEGAKMGYLDLGGGLAVDYDGSHTNYVSSRNYSIDEYCTDVVEAVMTILDQQGIAHPHIVTESGRATVAYYSILLFNILDVSIAETGESIPERLPEDAPEPVVNLREVLQGLTVRNLQECYNDAIYYRDEMRQLFITGRVTLRQRTLADKYFWAIINRIAEEKEKLKHMPKELADIDSTLADIYYGNFSVFQSLPDAWAIDQLFPVMPVHRLAEFPSRKAVISDITCDSDGRLDKFIDPQGMRSSLDLHPLVEGEEYYLGVFLVGAYQETLGDLHNLLGDTNVVSIRISEDGSYQFVREIRGDSVADILDYVEYDPRRILEDLREAAERAVREKRITPSERYKILQTFEDGLRGYTYFER</sequence>
<evidence type="ECO:0000256" key="1">
    <source>
        <dbReference type="ARBA" id="ARBA00001933"/>
    </source>
</evidence>
<gene>
    <name evidence="19" type="primary">speA</name>
    <name evidence="19" type="ORF">H9874_02725</name>
</gene>
<dbReference type="PANTHER" id="PTHR43295:SF9">
    <property type="entry name" value="BIOSYNTHETIC ARGININE DECARBOXYLASE"/>
    <property type="match status" value="1"/>
</dbReference>
<dbReference type="Proteomes" id="UP000824264">
    <property type="component" value="Unassembled WGS sequence"/>
</dbReference>
<feature type="modified residue" description="N6-(pyridoxal phosphate)lysine" evidence="14">
    <location>
        <position position="107"/>
    </location>
</feature>
<feature type="domain" description="Orn/DAP/Arg decarboxylase 2 N-terminal" evidence="16">
    <location>
        <begin position="87"/>
        <end position="349"/>
    </location>
</feature>
<accession>A0A9D1U9C8</accession>
<evidence type="ECO:0000256" key="5">
    <source>
        <dbReference type="ARBA" id="ARBA00012426"/>
    </source>
</evidence>
<evidence type="ECO:0000256" key="7">
    <source>
        <dbReference type="ARBA" id="ARBA00022793"/>
    </source>
</evidence>
<comment type="similarity">
    <text evidence="4">Belongs to the Orn/Lys/Arg decarboxylase class-II family. SpeA subfamily.</text>
</comment>
<dbReference type="SUPFAM" id="SSF51419">
    <property type="entry name" value="PLP-binding barrel"/>
    <property type="match status" value="1"/>
</dbReference>
<dbReference type="InterPro" id="IPR009006">
    <property type="entry name" value="Ala_racemase/Decarboxylase_C"/>
</dbReference>
<dbReference type="PRINTS" id="PR01179">
    <property type="entry name" value="ODADCRBXLASE"/>
</dbReference>
<dbReference type="Pfam" id="PF17810">
    <property type="entry name" value="Arg_decarb_HB"/>
    <property type="match status" value="1"/>
</dbReference>
<protein>
    <recommendedName>
        <fullName evidence="5 13">Arginine decarboxylase</fullName>
        <ecNumber evidence="5 13">4.1.1.19</ecNumber>
    </recommendedName>
</protein>
<evidence type="ECO:0000256" key="9">
    <source>
        <dbReference type="ARBA" id="ARBA00022898"/>
    </source>
</evidence>
<dbReference type="InterPro" id="IPR000183">
    <property type="entry name" value="Orn/DAP/Arg_de-COase"/>
</dbReference>
<dbReference type="Gene3D" id="1.20.58.930">
    <property type="match status" value="1"/>
</dbReference>
<evidence type="ECO:0000259" key="18">
    <source>
        <dbReference type="Pfam" id="PF17944"/>
    </source>
</evidence>
<evidence type="ECO:0000256" key="4">
    <source>
        <dbReference type="ARBA" id="ARBA00008357"/>
    </source>
</evidence>
<dbReference type="GO" id="GO:0008792">
    <property type="term" value="F:arginine decarboxylase activity"/>
    <property type="evidence" value="ECO:0007669"/>
    <property type="project" value="UniProtKB-UniRule"/>
</dbReference>
<dbReference type="NCBIfam" id="NF003763">
    <property type="entry name" value="PRK05354.1"/>
    <property type="match status" value="1"/>
</dbReference>
<comment type="cofactor">
    <cofactor evidence="1 14">
        <name>pyridoxal 5'-phosphate</name>
        <dbReference type="ChEBI" id="CHEBI:597326"/>
    </cofactor>
</comment>
<dbReference type="GO" id="GO:0006527">
    <property type="term" value="P:L-arginine catabolic process"/>
    <property type="evidence" value="ECO:0007669"/>
    <property type="project" value="InterPro"/>
</dbReference>
<dbReference type="NCBIfam" id="TIGR01273">
    <property type="entry name" value="speA"/>
    <property type="match status" value="1"/>
</dbReference>
<reference evidence="19" key="1">
    <citation type="journal article" date="2021" name="PeerJ">
        <title>Extensive microbial diversity within the chicken gut microbiome revealed by metagenomics and culture.</title>
        <authorList>
            <person name="Gilroy R."/>
            <person name="Ravi A."/>
            <person name="Getino M."/>
            <person name="Pursley I."/>
            <person name="Horton D.L."/>
            <person name="Alikhan N.F."/>
            <person name="Baker D."/>
            <person name="Gharbi K."/>
            <person name="Hall N."/>
            <person name="Watson M."/>
            <person name="Adriaenssens E.M."/>
            <person name="Foster-Nyarko E."/>
            <person name="Jarju S."/>
            <person name="Secka A."/>
            <person name="Antonio M."/>
            <person name="Oren A."/>
            <person name="Chaudhuri R.R."/>
            <person name="La Ragione R."/>
            <person name="Hildebrand F."/>
            <person name="Pallen M.J."/>
        </authorList>
    </citation>
    <scope>NUCLEOTIDE SEQUENCE</scope>
    <source>
        <strain evidence="19">ChiSxjej5B17-1746</strain>
    </source>
</reference>
<keyword evidence="8" id="KW-0460">Magnesium</keyword>
<dbReference type="GO" id="GO:0008295">
    <property type="term" value="P:spermidine biosynthetic process"/>
    <property type="evidence" value="ECO:0007669"/>
    <property type="project" value="UniProtKB-UniRule"/>
</dbReference>
<dbReference type="GO" id="GO:0046872">
    <property type="term" value="F:metal ion binding"/>
    <property type="evidence" value="ECO:0007669"/>
    <property type="project" value="UniProtKB-KW"/>
</dbReference>
<dbReference type="InterPro" id="IPR022644">
    <property type="entry name" value="De-COase2_N"/>
</dbReference>
<evidence type="ECO:0000256" key="6">
    <source>
        <dbReference type="ARBA" id="ARBA00022723"/>
    </source>
</evidence>